<protein>
    <submittedName>
        <fullName evidence="1">Uncharacterized protein</fullName>
    </submittedName>
</protein>
<reference evidence="1 2" key="1">
    <citation type="journal article" date="2023" name="Mol. Biol. Evol.">
        <title>Genomics of Secondarily Temperate Adaptation in the Only Non-Antarctic Icefish.</title>
        <authorList>
            <person name="Rivera-Colon A.G."/>
            <person name="Rayamajhi N."/>
            <person name="Minhas B.F."/>
            <person name="Madrigal G."/>
            <person name="Bilyk K.T."/>
            <person name="Yoon V."/>
            <person name="Hune M."/>
            <person name="Gregory S."/>
            <person name="Cheng C.H.C."/>
            <person name="Catchen J.M."/>
        </authorList>
    </citation>
    <scope>NUCLEOTIDE SEQUENCE [LARGE SCALE GENOMIC DNA]</scope>
    <source>
        <tissue evidence="1">White muscle</tissue>
    </source>
</reference>
<organism evidence="1 2">
    <name type="scientific">Champsocephalus gunnari</name>
    <name type="common">Mackerel icefish</name>
    <dbReference type="NCBI Taxonomy" id="52237"/>
    <lineage>
        <taxon>Eukaryota</taxon>
        <taxon>Metazoa</taxon>
        <taxon>Chordata</taxon>
        <taxon>Craniata</taxon>
        <taxon>Vertebrata</taxon>
        <taxon>Euteleostomi</taxon>
        <taxon>Actinopterygii</taxon>
        <taxon>Neopterygii</taxon>
        <taxon>Teleostei</taxon>
        <taxon>Neoteleostei</taxon>
        <taxon>Acanthomorphata</taxon>
        <taxon>Eupercaria</taxon>
        <taxon>Perciformes</taxon>
        <taxon>Notothenioidei</taxon>
        <taxon>Channichthyidae</taxon>
        <taxon>Champsocephalus</taxon>
    </lineage>
</organism>
<dbReference type="AlphaFoldDB" id="A0AAN8DIY7"/>
<dbReference type="EMBL" id="JAURVH010001521">
    <property type="protein sequence ID" value="KAK5923686.1"/>
    <property type="molecule type" value="Genomic_DNA"/>
</dbReference>
<accession>A0AAN8DIY7</accession>
<proteinExistence type="predicted"/>
<sequence>MIDALELPPGPSDGLATNEENFVVRALVIHYICFKLLGELASEAEANSSLVKEAPLVRPLRQQLHLSVGLINTRGEN</sequence>
<gene>
    <name evidence="1" type="ORF">CgunFtcFv8_000632</name>
</gene>
<evidence type="ECO:0000313" key="1">
    <source>
        <dbReference type="EMBL" id="KAK5923686.1"/>
    </source>
</evidence>
<keyword evidence="2" id="KW-1185">Reference proteome</keyword>
<name>A0AAN8DIY7_CHAGU</name>
<dbReference type="Proteomes" id="UP001331515">
    <property type="component" value="Unassembled WGS sequence"/>
</dbReference>
<evidence type="ECO:0000313" key="2">
    <source>
        <dbReference type="Proteomes" id="UP001331515"/>
    </source>
</evidence>
<comment type="caution">
    <text evidence="1">The sequence shown here is derived from an EMBL/GenBank/DDBJ whole genome shotgun (WGS) entry which is preliminary data.</text>
</comment>